<keyword evidence="2" id="KW-0732">Signal</keyword>
<protein>
    <submittedName>
        <fullName evidence="3">Uncharacterized protein</fullName>
    </submittedName>
</protein>
<gene>
    <name evidence="3" type="ORF">KP509_10G055700</name>
</gene>
<dbReference type="Proteomes" id="UP000825935">
    <property type="component" value="Chromosome 10"/>
</dbReference>
<feature type="region of interest" description="Disordered" evidence="1">
    <location>
        <begin position="20"/>
        <end position="41"/>
    </location>
</feature>
<evidence type="ECO:0000256" key="1">
    <source>
        <dbReference type="SAM" id="MobiDB-lite"/>
    </source>
</evidence>
<sequence length="54" mass="5753">MALSTPTLLLLLLEPAKVEKKTTTSPGNRLNNGAELDGSDGFASLLRCSTKKYS</sequence>
<feature type="signal peptide" evidence="2">
    <location>
        <begin position="1"/>
        <end position="20"/>
    </location>
</feature>
<comment type="caution">
    <text evidence="3">The sequence shown here is derived from an EMBL/GenBank/DDBJ whole genome shotgun (WGS) entry which is preliminary data.</text>
</comment>
<feature type="chain" id="PRO_5035812805" evidence="2">
    <location>
        <begin position="21"/>
        <end position="54"/>
    </location>
</feature>
<keyword evidence="4" id="KW-1185">Reference proteome</keyword>
<accession>A0A8T2U281</accession>
<name>A0A8T2U281_CERRI</name>
<reference evidence="3" key="1">
    <citation type="submission" date="2021-08" db="EMBL/GenBank/DDBJ databases">
        <title>WGS assembly of Ceratopteris richardii.</title>
        <authorList>
            <person name="Marchant D.B."/>
            <person name="Chen G."/>
            <person name="Jenkins J."/>
            <person name="Shu S."/>
            <person name="Leebens-Mack J."/>
            <person name="Grimwood J."/>
            <person name="Schmutz J."/>
            <person name="Soltis P."/>
            <person name="Soltis D."/>
            <person name="Chen Z.-H."/>
        </authorList>
    </citation>
    <scope>NUCLEOTIDE SEQUENCE</scope>
    <source>
        <strain evidence="3">Whitten #5841</strain>
        <tissue evidence="3">Leaf</tissue>
    </source>
</reference>
<dbReference type="AlphaFoldDB" id="A0A8T2U281"/>
<evidence type="ECO:0000313" key="3">
    <source>
        <dbReference type="EMBL" id="KAH7427704.1"/>
    </source>
</evidence>
<evidence type="ECO:0000313" key="4">
    <source>
        <dbReference type="Proteomes" id="UP000825935"/>
    </source>
</evidence>
<dbReference type="EMBL" id="CM035415">
    <property type="protein sequence ID" value="KAH7427704.1"/>
    <property type="molecule type" value="Genomic_DNA"/>
</dbReference>
<proteinExistence type="predicted"/>
<organism evidence="3 4">
    <name type="scientific">Ceratopteris richardii</name>
    <name type="common">Triangle waterfern</name>
    <dbReference type="NCBI Taxonomy" id="49495"/>
    <lineage>
        <taxon>Eukaryota</taxon>
        <taxon>Viridiplantae</taxon>
        <taxon>Streptophyta</taxon>
        <taxon>Embryophyta</taxon>
        <taxon>Tracheophyta</taxon>
        <taxon>Polypodiopsida</taxon>
        <taxon>Polypodiidae</taxon>
        <taxon>Polypodiales</taxon>
        <taxon>Pteridineae</taxon>
        <taxon>Pteridaceae</taxon>
        <taxon>Parkerioideae</taxon>
        <taxon>Ceratopteris</taxon>
    </lineage>
</organism>
<evidence type="ECO:0000256" key="2">
    <source>
        <dbReference type="SAM" id="SignalP"/>
    </source>
</evidence>